<dbReference type="Proteomes" id="UP000430975">
    <property type="component" value="Unassembled WGS sequence"/>
</dbReference>
<dbReference type="InterPro" id="IPR036390">
    <property type="entry name" value="WH_DNA-bd_sf"/>
</dbReference>
<accession>A0A6I2GG55</accession>
<keyword evidence="1" id="KW-0805">Transcription regulation</keyword>
<name>A0A6I2GG55_9LACT</name>
<dbReference type="PANTHER" id="PTHR24567">
    <property type="entry name" value="CRP FAMILY TRANSCRIPTIONAL REGULATORY PROTEIN"/>
    <property type="match status" value="1"/>
</dbReference>
<keyword evidence="3" id="KW-0804">Transcription</keyword>
<dbReference type="PROSITE" id="PS51063">
    <property type="entry name" value="HTH_CRP_2"/>
    <property type="match status" value="1"/>
</dbReference>
<dbReference type="PRINTS" id="PR00034">
    <property type="entry name" value="HTHCRP"/>
</dbReference>
<dbReference type="GO" id="GO:0003677">
    <property type="term" value="F:DNA binding"/>
    <property type="evidence" value="ECO:0007669"/>
    <property type="project" value="UniProtKB-KW"/>
</dbReference>
<dbReference type="AlphaFoldDB" id="A0A6I2GG55"/>
<dbReference type="InterPro" id="IPR050397">
    <property type="entry name" value="Env_Response_Regulators"/>
</dbReference>
<dbReference type="InterPro" id="IPR000595">
    <property type="entry name" value="cNMP-bd_dom"/>
</dbReference>
<sequence>MDKIGQKARHRHLKKGEYLYQAGDSDDSLYVVNKGTIRVTRMAANGKEQLVRMLYPGDFTGEWTIFDQASEHEEYAEAIRETNVCIISRDDMNEILEEHPTITRFLLKEVANRLMQSERQAMTLSTENVLSRLVYFIEQNTDPELGNRQIMKLPMARKDIAAYLGTTPETVSRKFKELEDAGLIQQLPRREIEILDLDGLLMMSDR</sequence>
<dbReference type="GO" id="GO:0005829">
    <property type="term" value="C:cytosol"/>
    <property type="evidence" value="ECO:0007669"/>
    <property type="project" value="TreeGrafter"/>
</dbReference>
<gene>
    <name evidence="6" type="ORF">GIY09_01020</name>
</gene>
<reference evidence="6 7" key="1">
    <citation type="submission" date="2019-11" db="EMBL/GenBank/DDBJ databases">
        <title>Characterisation of Fundicoccus ignavus gen. nov. sp. nov., a novel genus of the family Aerococcaceae isolated from bulk tank milk.</title>
        <authorList>
            <person name="Siebert A."/>
            <person name="Huptas C."/>
            <person name="Wenning M."/>
            <person name="Scherer S."/>
            <person name="Doll E.V."/>
        </authorList>
    </citation>
    <scope>NUCLEOTIDE SEQUENCE [LARGE SCALE GENOMIC DNA]</scope>
    <source>
        <strain evidence="6 7">WS4759</strain>
    </source>
</reference>
<dbReference type="Gene3D" id="2.60.120.10">
    <property type="entry name" value="Jelly Rolls"/>
    <property type="match status" value="1"/>
</dbReference>
<evidence type="ECO:0000256" key="2">
    <source>
        <dbReference type="ARBA" id="ARBA00023125"/>
    </source>
</evidence>
<dbReference type="SMART" id="SM00419">
    <property type="entry name" value="HTH_CRP"/>
    <property type="match status" value="1"/>
</dbReference>
<protein>
    <submittedName>
        <fullName evidence="6">Cyclic nucleotide-binding domain-containing protein</fullName>
    </submittedName>
</protein>
<evidence type="ECO:0000259" key="4">
    <source>
        <dbReference type="PROSITE" id="PS50042"/>
    </source>
</evidence>
<dbReference type="InterPro" id="IPR014710">
    <property type="entry name" value="RmlC-like_jellyroll"/>
</dbReference>
<evidence type="ECO:0000256" key="3">
    <source>
        <dbReference type="ARBA" id="ARBA00023163"/>
    </source>
</evidence>
<dbReference type="InterPro" id="IPR018335">
    <property type="entry name" value="Tscrpt_reg_HTH_Crp-type_CS"/>
</dbReference>
<evidence type="ECO:0000256" key="1">
    <source>
        <dbReference type="ARBA" id="ARBA00023015"/>
    </source>
</evidence>
<organism evidence="6 7">
    <name type="scientific">Fundicoccus ignavus</name>
    <dbReference type="NCBI Taxonomy" id="2664442"/>
    <lineage>
        <taxon>Bacteria</taxon>
        <taxon>Bacillati</taxon>
        <taxon>Bacillota</taxon>
        <taxon>Bacilli</taxon>
        <taxon>Lactobacillales</taxon>
        <taxon>Aerococcaceae</taxon>
        <taxon>Fundicoccus</taxon>
    </lineage>
</organism>
<dbReference type="SUPFAM" id="SSF51206">
    <property type="entry name" value="cAMP-binding domain-like"/>
    <property type="match status" value="1"/>
</dbReference>
<dbReference type="CDD" id="cd00092">
    <property type="entry name" value="HTH_CRP"/>
    <property type="match status" value="1"/>
</dbReference>
<dbReference type="InterPro" id="IPR012318">
    <property type="entry name" value="HTH_CRP"/>
</dbReference>
<dbReference type="CDD" id="cd00038">
    <property type="entry name" value="CAP_ED"/>
    <property type="match status" value="1"/>
</dbReference>
<comment type="caution">
    <text evidence="6">The sequence shown here is derived from an EMBL/GenBank/DDBJ whole genome shotgun (WGS) entry which is preliminary data.</text>
</comment>
<dbReference type="GO" id="GO:0003700">
    <property type="term" value="F:DNA-binding transcription factor activity"/>
    <property type="evidence" value="ECO:0007669"/>
    <property type="project" value="InterPro"/>
</dbReference>
<keyword evidence="7" id="KW-1185">Reference proteome</keyword>
<keyword evidence="2" id="KW-0238">DNA-binding</keyword>
<dbReference type="EMBL" id="WJQS01000001">
    <property type="protein sequence ID" value="MRI84481.1"/>
    <property type="molecule type" value="Genomic_DNA"/>
</dbReference>
<evidence type="ECO:0000259" key="5">
    <source>
        <dbReference type="PROSITE" id="PS51063"/>
    </source>
</evidence>
<dbReference type="InterPro" id="IPR018490">
    <property type="entry name" value="cNMP-bd_dom_sf"/>
</dbReference>
<dbReference type="PROSITE" id="PS50042">
    <property type="entry name" value="CNMP_BINDING_3"/>
    <property type="match status" value="1"/>
</dbReference>
<evidence type="ECO:0000313" key="7">
    <source>
        <dbReference type="Proteomes" id="UP000430975"/>
    </source>
</evidence>
<dbReference type="PROSITE" id="PS00042">
    <property type="entry name" value="HTH_CRP_1"/>
    <property type="match status" value="1"/>
</dbReference>
<dbReference type="PANTHER" id="PTHR24567:SF28">
    <property type="entry name" value="LISTERIOLYSIN REGULATORY PROTEIN"/>
    <property type="match status" value="1"/>
</dbReference>
<feature type="domain" description="HTH crp-type" evidence="5">
    <location>
        <begin position="124"/>
        <end position="198"/>
    </location>
</feature>
<proteinExistence type="predicted"/>
<dbReference type="SUPFAM" id="SSF46785">
    <property type="entry name" value="Winged helix' DNA-binding domain"/>
    <property type="match status" value="1"/>
</dbReference>
<dbReference type="Pfam" id="PF13545">
    <property type="entry name" value="HTH_Crp_2"/>
    <property type="match status" value="1"/>
</dbReference>
<feature type="domain" description="Cyclic nucleotide-binding" evidence="4">
    <location>
        <begin position="1"/>
        <end position="113"/>
    </location>
</feature>
<dbReference type="SMART" id="SM00100">
    <property type="entry name" value="cNMP"/>
    <property type="match status" value="1"/>
</dbReference>
<dbReference type="Pfam" id="PF00027">
    <property type="entry name" value="cNMP_binding"/>
    <property type="match status" value="1"/>
</dbReference>
<evidence type="ECO:0000313" key="6">
    <source>
        <dbReference type="EMBL" id="MRI84481.1"/>
    </source>
</evidence>